<evidence type="ECO:0000313" key="2">
    <source>
        <dbReference type="EMBL" id="QGM99246.1"/>
    </source>
</evidence>
<organism evidence="2 3">
    <name type="scientific">Methylocystis parvus</name>
    <dbReference type="NCBI Taxonomy" id="134"/>
    <lineage>
        <taxon>Bacteria</taxon>
        <taxon>Pseudomonadati</taxon>
        <taxon>Pseudomonadota</taxon>
        <taxon>Alphaproteobacteria</taxon>
        <taxon>Hyphomicrobiales</taxon>
        <taxon>Methylocystaceae</taxon>
        <taxon>Methylocystis</taxon>
    </lineage>
</organism>
<evidence type="ECO:0000256" key="1">
    <source>
        <dbReference type="SAM" id="SignalP"/>
    </source>
</evidence>
<evidence type="ECO:0000313" key="3">
    <source>
        <dbReference type="Proteomes" id="UP000422569"/>
    </source>
</evidence>
<sequence length="84" mass="8811">MMKKMLVAAALASASLLATIDIAEAVVCARGPYRAGCAGPNGSVVRGPYGGTAYRGRYGGGAYVGPYGGAAVRAPYYRPYYRRW</sequence>
<protein>
    <submittedName>
        <fullName evidence="2">Uncharacterized protein</fullName>
    </submittedName>
</protein>
<keyword evidence="1" id="KW-0732">Signal</keyword>
<dbReference type="RefSeq" id="WP_154420105.1">
    <property type="nucleotide sequence ID" value="NZ_CP044331.1"/>
</dbReference>
<dbReference type="AlphaFoldDB" id="A0A6B8M9A7"/>
<dbReference type="EMBL" id="CP044331">
    <property type="protein sequence ID" value="QGM99246.1"/>
    <property type="molecule type" value="Genomic_DNA"/>
</dbReference>
<reference evidence="2 3" key="1">
    <citation type="submission" date="2019-09" db="EMBL/GenBank/DDBJ databases">
        <title>Isolation and complete genome sequencing of Methylocystis species.</title>
        <authorList>
            <person name="Rumah B.L."/>
            <person name="Stead C.E."/>
            <person name="Stevens B.C."/>
            <person name="Minton N.P."/>
            <person name="Grosse-Honebrink A."/>
            <person name="Zhang Y."/>
        </authorList>
    </citation>
    <scope>NUCLEOTIDE SEQUENCE [LARGE SCALE GENOMIC DNA]</scope>
    <source>
        <strain evidence="2 3">BRCS2</strain>
    </source>
</reference>
<proteinExistence type="predicted"/>
<feature type="chain" id="PRO_5025653123" evidence="1">
    <location>
        <begin position="26"/>
        <end position="84"/>
    </location>
</feature>
<dbReference type="KEGG" id="mpar:F7D14_18320"/>
<name>A0A6B8M9A7_9HYPH</name>
<accession>A0A6B8M9A7</accession>
<keyword evidence="3" id="KW-1185">Reference proteome</keyword>
<dbReference type="Proteomes" id="UP000422569">
    <property type="component" value="Chromosome"/>
</dbReference>
<gene>
    <name evidence="2" type="ORF">F7D14_18320</name>
</gene>
<feature type="signal peptide" evidence="1">
    <location>
        <begin position="1"/>
        <end position="25"/>
    </location>
</feature>